<sequence length="216" mass="23838">MQHEKNYTKDQNPDHRKTSTGITPRRATMAFHPMLCRLELSVSAAPPASPIDATLLRSLITSVLNSSWVDLGGNTANEKVLCAIGLIEAFCRERVIPPTSNSFNTSVTYHIMVEDLDPDDLGNIQLINKPLLSLEGDLKVLGSYQLTFQTIPGHSEPRSMTDNGIYHSDSPFFQIALGHALLGTGKIYDHITRALRVAPITIAPEKRKEPLSSYMV</sequence>
<reference evidence="2 3" key="1">
    <citation type="journal article" date="2012" name="PLoS Pathog.">
        <title>A Novel Rhabdovirus Associated with Acute Hemorrhagic Fever in Central Africa.</title>
        <authorList>
            <person name="Grard G."/>
            <person name="Fair J.N."/>
            <person name="Lee D."/>
            <person name="Slikas E."/>
            <person name="Steffen I."/>
            <person name="Muyembe J.J."/>
            <person name="Sittler T."/>
            <person name="Veeraraghavan N."/>
            <person name="Ruby J.G."/>
            <person name="Wang C."/>
            <person name="Makuwa M."/>
            <person name="Mulembakani P."/>
            <person name="Tesh R.B."/>
            <person name="Mazet J."/>
            <person name="Rimoin A.W."/>
            <person name="Taylor T."/>
            <person name="Schneider B.S."/>
            <person name="Simmons G."/>
            <person name="Delwart E."/>
            <person name="Wolfe N.D."/>
            <person name="Chiu C.Y."/>
            <person name="Leroy E.M."/>
        </authorList>
    </citation>
    <scope>NUCLEOTIDE SEQUENCE [LARGE SCALE GENOMIC DNA]</scope>
    <source>
        <strain evidence="2">BASV-1</strain>
    </source>
</reference>
<keyword evidence="3" id="KW-1185">Reference proteome</keyword>
<dbReference type="GeneID" id="40524786"/>
<feature type="region of interest" description="Disordered" evidence="1">
    <location>
        <begin position="1"/>
        <end position="24"/>
    </location>
</feature>
<dbReference type="RefSeq" id="YP_009664715.1">
    <property type="nucleotide sequence ID" value="NC_043067.1"/>
</dbReference>
<evidence type="ECO:0000313" key="2">
    <source>
        <dbReference type="EMBL" id="AFS65338.1"/>
    </source>
</evidence>
<feature type="compositionally biased region" description="Basic and acidic residues" evidence="1">
    <location>
        <begin position="1"/>
        <end position="17"/>
    </location>
</feature>
<proteinExistence type="predicted"/>
<protein>
    <submittedName>
        <fullName evidence="2">U1 protein</fullName>
    </submittedName>
</protein>
<accession>K0A2T3</accession>
<dbReference type="EMBL" id="JX297815">
    <property type="protein sequence ID" value="AFS65338.1"/>
    <property type="molecule type" value="Viral_cRNA"/>
</dbReference>
<evidence type="ECO:0000313" key="3">
    <source>
        <dbReference type="Proteomes" id="UP000237522"/>
    </source>
</evidence>
<organism evidence="2 3">
    <name type="scientific">Tibrovirus congo</name>
    <dbReference type="NCBI Taxonomy" id="1987017"/>
    <lineage>
        <taxon>Viruses</taxon>
        <taxon>Riboviria</taxon>
        <taxon>Orthornavirae</taxon>
        <taxon>Negarnaviricota</taxon>
        <taxon>Haploviricotina</taxon>
        <taxon>Monjiviricetes</taxon>
        <taxon>Mononegavirales</taxon>
        <taxon>Rhabdoviridae</taxon>
        <taxon>Alpharhabdovirinae</taxon>
        <taxon>Tibrovirus</taxon>
    </lineage>
</organism>
<dbReference type="KEGG" id="vg:40524786"/>
<evidence type="ECO:0000256" key="1">
    <source>
        <dbReference type="SAM" id="MobiDB-lite"/>
    </source>
</evidence>
<name>K0A2T3_9RHAB</name>
<dbReference type="Proteomes" id="UP000237522">
    <property type="component" value="Segment"/>
</dbReference>